<dbReference type="EMBL" id="CAJOBI010057173">
    <property type="protein sequence ID" value="CAF4399357.1"/>
    <property type="molecule type" value="Genomic_DNA"/>
</dbReference>
<feature type="non-terminal residue" evidence="2">
    <location>
        <position position="1"/>
    </location>
</feature>
<name>A0A8S2VKZ4_9BILA</name>
<evidence type="ECO:0000313" key="2">
    <source>
        <dbReference type="EMBL" id="CAF4399357.1"/>
    </source>
</evidence>
<accession>A0A8S2VKZ4</accession>
<comment type="caution">
    <text evidence="2">The sequence shown here is derived from an EMBL/GenBank/DDBJ whole genome shotgun (WGS) entry which is preliminary data.</text>
</comment>
<evidence type="ECO:0000256" key="1">
    <source>
        <dbReference type="SAM" id="MobiDB-lite"/>
    </source>
</evidence>
<proteinExistence type="predicted"/>
<protein>
    <submittedName>
        <fullName evidence="2">Uncharacterized protein</fullName>
    </submittedName>
</protein>
<gene>
    <name evidence="2" type="ORF">SMN809_LOCUS30375</name>
</gene>
<dbReference type="Proteomes" id="UP000676336">
    <property type="component" value="Unassembled WGS sequence"/>
</dbReference>
<organism evidence="2 3">
    <name type="scientific">Rotaria magnacalcarata</name>
    <dbReference type="NCBI Taxonomy" id="392030"/>
    <lineage>
        <taxon>Eukaryota</taxon>
        <taxon>Metazoa</taxon>
        <taxon>Spiralia</taxon>
        <taxon>Gnathifera</taxon>
        <taxon>Rotifera</taxon>
        <taxon>Eurotatoria</taxon>
        <taxon>Bdelloidea</taxon>
        <taxon>Philodinida</taxon>
        <taxon>Philodinidae</taxon>
        <taxon>Rotaria</taxon>
    </lineage>
</organism>
<feature type="region of interest" description="Disordered" evidence="1">
    <location>
        <begin position="31"/>
        <end position="50"/>
    </location>
</feature>
<feature type="non-terminal residue" evidence="2">
    <location>
        <position position="92"/>
    </location>
</feature>
<feature type="compositionally biased region" description="Basic residues" evidence="1">
    <location>
        <begin position="32"/>
        <end position="42"/>
    </location>
</feature>
<dbReference type="AlphaFoldDB" id="A0A8S2VKZ4"/>
<reference evidence="2" key="1">
    <citation type="submission" date="2021-02" db="EMBL/GenBank/DDBJ databases">
        <authorList>
            <person name="Nowell W R."/>
        </authorList>
    </citation>
    <scope>NUCLEOTIDE SEQUENCE</scope>
</reference>
<evidence type="ECO:0000313" key="3">
    <source>
        <dbReference type="Proteomes" id="UP000676336"/>
    </source>
</evidence>
<sequence>SCFLETPPPSLPDINLTQESENCFDKPFQQLKSKRKQNRPQRKQIELNSQKQNEEINGFINNLFLKEQDNENLFKKVNETSDRGYLSDEYSE</sequence>